<dbReference type="GO" id="GO:0000160">
    <property type="term" value="P:phosphorelay signal transduction system"/>
    <property type="evidence" value="ECO:0007669"/>
    <property type="project" value="InterPro"/>
</dbReference>
<organism evidence="3 4">
    <name type="scientific">Flavilitoribacter nigricans (strain ATCC 23147 / DSM 23189 / NBRC 102662 / NCIMB 1420 / SS-2)</name>
    <name type="common">Lewinella nigricans</name>
    <dbReference type="NCBI Taxonomy" id="1122177"/>
    <lineage>
        <taxon>Bacteria</taxon>
        <taxon>Pseudomonadati</taxon>
        <taxon>Bacteroidota</taxon>
        <taxon>Saprospiria</taxon>
        <taxon>Saprospirales</taxon>
        <taxon>Lewinellaceae</taxon>
        <taxon>Flavilitoribacter</taxon>
    </lineage>
</organism>
<dbReference type="Proteomes" id="UP000223913">
    <property type="component" value="Unassembled WGS sequence"/>
</dbReference>
<dbReference type="OrthoDB" id="7631574at2"/>
<reference evidence="3 4" key="1">
    <citation type="submission" date="2017-10" db="EMBL/GenBank/DDBJ databases">
        <title>The draft genome sequence of Lewinella nigricans NBRC 102662.</title>
        <authorList>
            <person name="Wang K."/>
        </authorList>
    </citation>
    <scope>NUCLEOTIDE SEQUENCE [LARGE SCALE GENOMIC DNA]</scope>
    <source>
        <strain evidence="3 4">NBRC 102662</strain>
    </source>
</reference>
<comment type="caution">
    <text evidence="3">The sequence shown here is derived from an EMBL/GenBank/DDBJ whole genome shotgun (WGS) entry which is preliminary data.</text>
</comment>
<dbReference type="EMBL" id="PDUD01000033">
    <property type="protein sequence ID" value="PHN03172.1"/>
    <property type="molecule type" value="Genomic_DNA"/>
</dbReference>
<dbReference type="SUPFAM" id="SSF52172">
    <property type="entry name" value="CheY-like"/>
    <property type="match status" value="1"/>
</dbReference>
<gene>
    <name evidence="3" type="ORF">CRP01_27645</name>
</gene>
<dbReference type="CDD" id="cd17557">
    <property type="entry name" value="REC_Rcp-like"/>
    <property type="match status" value="1"/>
</dbReference>
<accession>A0A2D0N3Q5</accession>
<dbReference type="InterPro" id="IPR011006">
    <property type="entry name" value="CheY-like_superfamily"/>
</dbReference>
<dbReference type="InterPro" id="IPR052893">
    <property type="entry name" value="TCS_response_regulator"/>
</dbReference>
<dbReference type="SMART" id="SM00448">
    <property type="entry name" value="REC"/>
    <property type="match status" value="1"/>
</dbReference>
<dbReference type="AlphaFoldDB" id="A0A2D0N3Q5"/>
<sequence length="148" mass="16647">MTDELAPILCADDNPYDIELFLVAFEEIQLQHPIAVARDGQEALDYLNYQGRYEGRENTVPAAILLDIKMPKINGIEVLKAIRSKPEWACVPVIMITSSEMQKDVEACYALGANAYVVKPIDFEKFVGMVRSLSQFWSFLNNNSATNN</sequence>
<evidence type="ECO:0000313" key="4">
    <source>
        <dbReference type="Proteomes" id="UP000223913"/>
    </source>
</evidence>
<dbReference type="PANTHER" id="PTHR44520:SF1">
    <property type="entry name" value="TWO-COMPONENT SYSTEM REGULATORY PROTEIN"/>
    <property type="match status" value="1"/>
</dbReference>
<evidence type="ECO:0000313" key="3">
    <source>
        <dbReference type="EMBL" id="PHN03172.1"/>
    </source>
</evidence>
<dbReference type="PANTHER" id="PTHR44520">
    <property type="entry name" value="RESPONSE REGULATOR RCP1-RELATED"/>
    <property type="match status" value="1"/>
</dbReference>
<feature type="domain" description="Response regulatory" evidence="2">
    <location>
        <begin position="7"/>
        <end position="134"/>
    </location>
</feature>
<dbReference type="RefSeq" id="WP_099153299.1">
    <property type="nucleotide sequence ID" value="NZ_PDUD01000033.1"/>
</dbReference>
<evidence type="ECO:0000256" key="1">
    <source>
        <dbReference type="PROSITE-ProRule" id="PRU00169"/>
    </source>
</evidence>
<dbReference type="PROSITE" id="PS50110">
    <property type="entry name" value="RESPONSE_REGULATORY"/>
    <property type="match status" value="1"/>
</dbReference>
<proteinExistence type="predicted"/>
<keyword evidence="1" id="KW-0597">Phosphoprotein</keyword>
<dbReference type="Gene3D" id="3.40.50.2300">
    <property type="match status" value="1"/>
</dbReference>
<name>A0A2D0N3Q5_FLAN2</name>
<feature type="modified residue" description="4-aspartylphosphate" evidence="1">
    <location>
        <position position="67"/>
    </location>
</feature>
<protein>
    <recommendedName>
        <fullName evidence="2">Response regulatory domain-containing protein</fullName>
    </recommendedName>
</protein>
<dbReference type="InterPro" id="IPR001789">
    <property type="entry name" value="Sig_transdc_resp-reg_receiver"/>
</dbReference>
<evidence type="ECO:0000259" key="2">
    <source>
        <dbReference type="PROSITE" id="PS50110"/>
    </source>
</evidence>
<keyword evidence="4" id="KW-1185">Reference proteome</keyword>
<dbReference type="Pfam" id="PF00072">
    <property type="entry name" value="Response_reg"/>
    <property type="match status" value="1"/>
</dbReference>